<evidence type="ECO:0000259" key="3">
    <source>
        <dbReference type="Pfam" id="PF18912"/>
    </source>
</evidence>
<dbReference type="InterPro" id="IPR029057">
    <property type="entry name" value="PRTase-like"/>
</dbReference>
<protein>
    <submittedName>
        <fullName evidence="4">ComF family protein</fullName>
    </submittedName>
</protein>
<reference evidence="4 5" key="1">
    <citation type="submission" date="2023-05" db="EMBL/GenBank/DDBJ databases">
        <title>Chelatococcus sp. nov., a moderately thermophilic bacterium isolated from hot spring microbial mat.</title>
        <authorList>
            <person name="Hu C.-J."/>
            <person name="Li W.-J."/>
        </authorList>
    </citation>
    <scope>NUCLEOTIDE SEQUENCE [LARGE SCALE GENOMIC DNA]</scope>
    <source>
        <strain evidence="4 5">SYSU G07232</strain>
    </source>
</reference>
<dbReference type="EMBL" id="JASJEV010000002">
    <property type="protein sequence ID" value="MDJ1157457.1"/>
    <property type="molecule type" value="Genomic_DNA"/>
</dbReference>
<evidence type="ECO:0000313" key="5">
    <source>
        <dbReference type="Proteomes" id="UP001321492"/>
    </source>
</evidence>
<dbReference type="Gene3D" id="3.40.50.2020">
    <property type="match status" value="1"/>
</dbReference>
<dbReference type="Pfam" id="PF00156">
    <property type="entry name" value="Pribosyltran"/>
    <property type="match status" value="1"/>
</dbReference>
<comment type="caution">
    <text evidence="4">The sequence shown here is derived from an EMBL/GenBank/DDBJ whole genome shotgun (WGS) entry which is preliminary data.</text>
</comment>
<dbReference type="SUPFAM" id="SSF53271">
    <property type="entry name" value="PRTase-like"/>
    <property type="match status" value="1"/>
</dbReference>
<dbReference type="RefSeq" id="WP_283739447.1">
    <property type="nucleotide sequence ID" value="NZ_JASJEV010000002.1"/>
</dbReference>
<feature type="domain" description="Double zinc ribbon" evidence="3">
    <location>
        <begin position="34"/>
        <end position="79"/>
    </location>
</feature>
<evidence type="ECO:0000256" key="1">
    <source>
        <dbReference type="ARBA" id="ARBA00008007"/>
    </source>
</evidence>
<accession>A0ABT7ADK0</accession>
<dbReference type="InterPro" id="IPR044005">
    <property type="entry name" value="DZR_2"/>
</dbReference>
<name>A0ABT7ADK0_9HYPH</name>
<sequence>MGDDGTSGNGPRARPWSRPWAAAILARRAIGAAIGLVYPPSCIACGAATAEAHALCAPCWRGLSLIERPFCERLGTPFALDIGGPLLSPAAIADPPVFARARAVARHEGTARALVHRLKYGDRLELAQAMGRMMTRAGAELLADADLIVPVPLHRARLWRRRFNQAALLAEVVSRESGVPWDAFALVRRKRTRPQVGLSRAERATNLQGALAVPEAARPALSGRRILLVDDVLTTGATANAAARALLRGGASCVDVLAFARVVGEA</sequence>
<proteinExistence type="inferred from homology"/>
<organism evidence="4 5">
    <name type="scientific">Chelatococcus albus</name>
    <dbReference type="NCBI Taxonomy" id="3047466"/>
    <lineage>
        <taxon>Bacteria</taxon>
        <taxon>Pseudomonadati</taxon>
        <taxon>Pseudomonadota</taxon>
        <taxon>Alphaproteobacteria</taxon>
        <taxon>Hyphomicrobiales</taxon>
        <taxon>Chelatococcaceae</taxon>
        <taxon>Chelatococcus</taxon>
    </lineage>
</organism>
<evidence type="ECO:0000259" key="2">
    <source>
        <dbReference type="Pfam" id="PF00156"/>
    </source>
</evidence>
<dbReference type="InterPro" id="IPR051910">
    <property type="entry name" value="ComF/GntX_DNA_util-trans"/>
</dbReference>
<dbReference type="InterPro" id="IPR000836">
    <property type="entry name" value="PRTase_dom"/>
</dbReference>
<dbReference type="CDD" id="cd06223">
    <property type="entry name" value="PRTases_typeI"/>
    <property type="match status" value="1"/>
</dbReference>
<dbReference type="PANTHER" id="PTHR47505:SF1">
    <property type="entry name" value="DNA UTILIZATION PROTEIN YHGH"/>
    <property type="match status" value="1"/>
</dbReference>
<evidence type="ECO:0000313" key="4">
    <source>
        <dbReference type="EMBL" id="MDJ1157457.1"/>
    </source>
</evidence>
<dbReference type="Proteomes" id="UP001321492">
    <property type="component" value="Unassembled WGS sequence"/>
</dbReference>
<dbReference type="Pfam" id="PF18912">
    <property type="entry name" value="DZR_2"/>
    <property type="match status" value="1"/>
</dbReference>
<comment type="similarity">
    <text evidence="1">Belongs to the ComF/GntX family.</text>
</comment>
<gene>
    <name evidence="4" type="ORF">QNA08_04285</name>
</gene>
<keyword evidence="5" id="KW-1185">Reference proteome</keyword>
<feature type="domain" description="Phosphoribosyltransferase" evidence="2">
    <location>
        <begin position="167"/>
        <end position="259"/>
    </location>
</feature>
<dbReference type="PANTHER" id="PTHR47505">
    <property type="entry name" value="DNA UTILIZATION PROTEIN YHGH"/>
    <property type="match status" value="1"/>
</dbReference>